<organism evidence="2 3">
    <name type="scientific">Linnemannia elongata AG-77</name>
    <dbReference type="NCBI Taxonomy" id="1314771"/>
    <lineage>
        <taxon>Eukaryota</taxon>
        <taxon>Fungi</taxon>
        <taxon>Fungi incertae sedis</taxon>
        <taxon>Mucoromycota</taxon>
        <taxon>Mortierellomycotina</taxon>
        <taxon>Mortierellomycetes</taxon>
        <taxon>Mortierellales</taxon>
        <taxon>Mortierellaceae</taxon>
        <taxon>Linnemannia</taxon>
    </lineage>
</organism>
<proteinExistence type="predicted"/>
<accession>A0A197JL89</accession>
<evidence type="ECO:0000313" key="2">
    <source>
        <dbReference type="EMBL" id="OAQ25266.1"/>
    </source>
</evidence>
<evidence type="ECO:0000313" key="3">
    <source>
        <dbReference type="Proteomes" id="UP000078512"/>
    </source>
</evidence>
<name>A0A197JL89_9FUNG</name>
<reference evidence="2 3" key="1">
    <citation type="submission" date="2016-05" db="EMBL/GenBank/DDBJ databases">
        <title>Genome sequencing reveals origins of a unique bacterial endosymbiosis in the earliest lineages of terrestrial Fungi.</title>
        <authorList>
            <consortium name="DOE Joint Genome Institute"/>
            <person name="Uehling J."/>
            <person name="Gryganskyi A."/>
            <person name="Hameed K."/>
            <person name="Tschaplinski T."/>
            <person name="Misztal P."/>
            <person name="Wu S."/>
            <person name="Desiro A."/>
            <person name="Vande Pol N."/>
            <person name="Du Z.-Y."/>
            <person name="Zienkiewicz A."/>
            <person name="Zienkiewicz K."/>
            <person name="Morin E."/>
            <person name="Tisserant E."/>
            <person name="Splivallo R."/>
            <person name="Hainaut M."/>
            <person name="Henrissat B."/>
            <person name="Ohm R."/>
            <person name="Kuo A."/>
            <person name="Yan J."/>
            <person name="Lipzen A."/>
            <person name="Nolan M."/>
            <person name="Labutti K."/>
            <person name="Barry K."/>
            <person name="Goldstein A."/>
            <person name="Labbe J."/>
            <person name="Schadt C."/>
            <person name="Tuskan G."/>
            <person name="Grigoriev I."/>
            <person name="Martin F."/>
            <person name="Vilgalys R."/>
            <person name="Bonito G."/>
        </authorList>
    </citation>
    <scope>NUCLEOTIDE SEQUENCE [LARGE SCALE GENOMIC DNA]</scope>
    <source>
        <strain evidence="2 3">AG-77</strain>
    </source>
</reference>
<feature type="region of interest" description="Disordered" evidence="1">
    <location>
        <begin position="1"/>
        <end position="49"/>
    </location>
</feature>
<dbReference type="Proteomes" id="UP000078512">
    <property type="component" value="Unassembled WGS sequence"/>
</dbReference>
<protein>
    <submittedName>
        <fullName evidence="2">Uncharacterized protein</fullName>
    </submittedName>
</protein>
<keyword evidence="3" id="KW-1185">Reference proteome</keyword>
<gene>
    <name evidence="2" type="ORF">K457DRAFT_141351</name>
</gene>
<dbReference type="AlphaFoldDB" id="A0A197JL89"/>
<evidence type="ECO:0000256" key="1">
    <source>
        <dbReference type="SAM" id="MobiDB-lite"/>
    </source>
</evidence>
<sequence>MYGEDERTSWLYDNHPGSQQFHGARAEAQPVSDDQQNQPRHGLCEGQKSRKKLEVEQALRLAGSWH</sequence>
<dbReference type="EMBL" id="KV442081">
    <property type="protein sequence ID" value="OAQ25266.1"/>
    <property type="molecule type" value="Genomic_DNA"/>
</dbReference>